<reference evidence="1 2" key="1">
    <citation type="journal article" date="2020" name="Arch. Microbiol.">
        <title>Bradyrhizobium campsiandrae sp. nov., a nitrogen-fixing bacterial strain isolated from a native leguminous tree from the Amazon adapted to flooded conditions.</title>
        <authorList>
            <person name="Cabral Michel D."/>
            <person name="Martins da Costa E."/>
            <person name="Azarias Guimaraes A."/>
            <person name="Soares de Carvalho T."/>
            <person name="Santos de Castro Caputo P."/>
            <person name="Willems A."/>
            <person name="de Souza Moreira F.M."/>
        </authorList>
    </citation>
    <scope>NUCLEOTIDE SEQUENCE [LARGE SCALE GENOMIC DNA]</scope>
    <source>
        <strain evidence="2">INPA 384B</strain>
    </source>
</reference>
<accession>A0ABR7UEW6</accession>
<organism evidence="1 2">
    <name type="scientific">Bradyrhizobium campsiandrae</name>
    <dbReference type="NCBI Taxonomy" id="1729892"/>
    <lineage>
        <taxon>Bacteria</taxon>
        <taxon>Pseudomonadati</taxon>
        <taxon>Pseudomonadota</taxon>
        <taxon>Alphaproteobacteria</taxon>
        <taxon>Hyphomicrobiales</taxon>
        <taxon>Nitrobacteraceae</taxon>
        <taxon>Bradyrhizobium</taxon>
    </lineage>
</organism>
<evidence type="ECO:0000313" key="2">
    <source>
        <dbReference type="Proteomes" id="UP000639516"/>
    </source>
</evidence>
<sequence length="322" mass="36477">MGTDPGISAEQMRLFEIFQPYALNRNLEALRQNQRFVYYTSADTAMRILRNGEIWMRKSHLMNDFREIEHGYECLANAYSKNAQRMRTLFDGMFPGFCERLEKLFEGWMPHFRSDSYISCLSEHDPSEDQHGRLSMWRAYGAGSGVALVVNGGPILRPSNALKAYTSPVAYLNNTDLEQAFAAVLDNVENNAGFLGTFEEEKILGNMFSALRYAVLCTKHPGFHEEREWRVIYSPRYERSERIASSVESIGGIPQSICRIPLRDVPEEGLYGLAPANFIDRVIIGPTKFPAGIYDALMVLLAEVGVPNPAEKIVFSEVPLRQ</sequence>
<evidence type="ECO:0000313" key="1">
    <source>
        <dbReference type="EMBL" id="MBC9982170.1"/>
    </source>
</evidence>
<dbReference type="RefSeq" id="WP_188107751.1">
    <property type="nucleotide sequence ID" value="NZ_JAANIH010000089.1"/>
</dbReference>
<dbReference type="InterPro" id="IPR021352">
    <property type="entry name" value="DUF2971"/>
</dbReference>
<proteinExistence type="predicted"/>
<keyword evidence="2" id="KW-1185">Reference proteome</keyword>
<comment type="caution">
    <text evidence="1">The sequence shown here is derived from an EMBL/GenBank/DDBJ whole genome shotgun (WGS) entry which is preliminary data.</text>
</comment>
<gene>
    <name evidence="1" type="ORF">HA482_28570</name>
</gene>
<dbReference type="Pfam" id="PF11185">
    <property type="entry name" value="DUF2971"/>
    <property type="match status" value="1"/>
</dbReference>
<dbReference type="Proteomes" id="UP000639516">
    <property type="component" value="Unassembled WGS sequence"/>
</dbReference>
<name>A0ABR7UEW6_9BRAD</name>
<dbReference type="EMBL" id="JAATTO010000046">
    <property type="protein sequence ID" value="MBC9982170.1"/>
    <property type="molecule type" value="Genomic_DNA"/>
</dbReference>
<protein>
    <submittedName>
        <fullName evidence="1">DUF2971 domain-containing protein</fullName>
    </submittedName>
</protein>